<dbReference type="PANTHER" id="PTHR24421">
    <property type="entry name" value="NITRATE/NITRITE SENSOR PROTEIN NARX-RELATED"/>
    <property type="match status" value="1"/>
</dbReference>
<evidence type="ECO:0000313" key="13">
    <source>
        <dbReference type="Proteomes" id="UP000666661"/>
    </source>
</evidence>
<feature type="domain" description="Histidine kinase" evidence="11">
    <location>
        <begin position="312"/>
        <end position="500"/>
    </location>
</feature>
<dbReference type="SUPFAM" id="SSF55874">
    <property type="entry name" value="ATPase domain of HSP90 chaperone/DNA topoisomerase II/histidine kinase"/>
    <property type="match status" value="1"/>
</dbReference>
<feature type="region of interest" description="Disordered" evidence="9">
    <location>
        <begin position="497"/>
        <end position="516"/>
    </location>
</feature>
<dbReference type="SMART" id="SM00387">
    <property type="entry name" value="HATPase_c"/>
    <property type="match status" value="1"/>
</dbReference>
<dbReference type="InterPro" id="IPR005467">
    <property type="entry name" value="His_kinase_dom"/>
</dbReference>
<reference evidence="12 13" key="1">
    <citation type="submission" date="2021-03" db="EMBL/GenBank/DDBJ databases">
        <title>Plant growth promoting bacteria isolated from wild legumes nodules and trapping Phaseolus vulgaris L. nodules in the center and southern Mexico.</title>
        <authorList>
            <person name="Estrada P."/>
        </authorList>
    </citation>
    <scope>NUCLEOTIDE SEQUENCE [LARGE SCALE GENOMIC DNA]</scope>
    <source>
        <strain evidence="12 13">MaGu-431</strain>
    </source>
</reference>
<dbReference type="EC" id="2.7.13.3" evidence="12"/>
<dbReference type="Pfam" id="PF07730">
    <property type="entry name" value="HisKA_3"/>
    <property type="match status" value="1"/>
</dbReference>
<evidence type="ECO:0000259" key="11">
    <source>
        <dbReference type="PROSITE" id="PS50109"/>
    </source>
</evidence>
<dbReference type="NCBIfam" id="NF008649">
    <property type="entry name" value="PRK11644.1"/>
    <property type="match status" value="1"/>
</dbReference>
<dbReference type="InterPro" id="IPR003594">
    <property type="entry name" value="HATPase_dom"/>
</dbReference>
<dbReference type="GO" id="GO:0004673">
    <property type="term" value="F:protein histidine kinase activity"/>
    <property type="evidence" value="ECO:0007669"/>
    <property type="project" value="UniProtKB-EC"/>
</dbReference>
<dbReference type="EMBL" id="JAGIQF010000001">
    <property type="protein sequence ID" value="MBP0601980.1"/>
    <property type="molecule type" value="Genomic_DNA"/>
</dbReference>
<accession>A0ABS4B3B6</accession>
<dbReference type="Proteomes" id="UP000666661">
    <property type="component" value="Unassembled WGS sequence"/>
</dbReference>
<name>A0ABS4B3B6_9GAMM</name>
<dbReference type="InterPro" id="IPR011712">
    <property type="entry name" value="Sig_transdc_His_kin_sub3_dim/P"/>
</dbReference>
<dbReference type="CDD" id="cd16917">
    <property type="entry name" value="HATPase_UhpB-NarQ-NarX-like"/>
    <property type="match status" value="1"/>
</dbReference>
<dbReference type="InterPro" id="IPR007895">
    <property type="entry name" value="MASE1"/>
</dbReference>
<evidence type="ECO:0000256" key="7">
    <source>
        <dbReference type="ARBA" id="ARBA00023012"/>
    </source>
</evidence>
<dbReference type="PROSITE" id="PS50109">
    <property type="entry name" value="HIS_KIN"/>
    <property type="match status" value="1"/>
</dbReference>
<gene>
    <name evidence="12" type="primary">uhpB</name>
    <name evidence="12" type="ORF">J8I01_05545</name>
</gene>
<comment type="subcellular location">
    <subcellularLocation>
        <location evidence="1">Cell membrane</location>
        <topology evidence="1">Multi-pass membrane protein</topology>
    </subcellularLocation>
</comment>
<keyword evidence="2" id="KW-1003">Cell membrane</keyword>
<evidence type="ECO:0000256" key="4">
    <source>
        <dbReference type="ARBA" id="ARBA00022692"/>
    </source>
</evidence>
<evidence type="ECO:0000256" key="3">
    <source>
        <dbReference type="ARBA" id="ARBA00022679"/>
    </source>
</evidence>
<evidence type="ECO:0000256" key="10">
    <source>
        <dbReference type="SAM" id="Phobius"/>
    </source>
</evidence>
<sequence>MIPRLASYVAIALAASFIFAAGWFCLWSLGLHLVESPLLAVLLFPFGLRLGLLLQSPLPYWPPLLLCEALLLCWLDKEVGMPLWPLILAGSLLTLLPLLIARRQRVRDDWQQLLVLLATVTVAAGLQSLLWHLTGEDGLTALLLTLTGGLTLTSTCMLIWHYLTRATWVPLGPALIDQPVDWRFHHLIWYLLLFVLSLWLQLGLPDTLVRFTPFCLAIPIMAMAWRYGWQGALLATLMNTVALIAGQAWHEHPLDLLLSLLAQSLTGLLLGAGIQRQRELNQALTRQLAHNRQLTERLLETEESIRKELARELHDDIGQTITAIRTQAGIVRRLAPDNAGVGQSGALIETLSLGIYDAVRGLLGRLRPRQLDDMSLEQAVRALLRELELERHGIVTRLEWRLADGDLSDAQRVTLFRVCQEGLNNVVKHANASSVSIRAQREGERLTLLLEDDGCGLPEHRASQGYGLLGIRERVQALGGSLQLSCVHGTQLTVTLPGRQREAPMTDPHSPRGPAC</sequence>
<dbReference type="PANTHER" id="PTHR24421:SF58">
    <property type="entry name" value="SIGNAL TRANSDUCTION HISTIDINE-PROTEIN KINASE_PHOSPHATASE UHPB"/>
    <property type="match status" value="1"/>
</dbReference>
<keyword evidence="7" id="KW-0902">Two-component regulatory system</keyword>
<proteinExistence type="predicted"/>
<keyword evidence="8 10" id="KW-0472">Membrane</keyword>
<keyword evidence="13" id="KW-1185">Reference proteome</keyword>
<feature type="transmembrane region" description="Helical" evidence="10">
    <location>
        <begin position="6"/>
        <end position="26"/>
    </location>
</feature>
<keyword evidence="5 12" id="KW-0418">Kinase</keyword>
<dbReference type="Gene3D" id="3.30.565.10">
    <property type="entry name" value="Histidine kinase-like ATPase, C-terminal domain"/>
    <property type="match status" value="1"/>
</dbReference>
<evidence type="ECO:0000313" key="12">
    <source>
        <dbReference type="EMBL" id="MBP0601980.1"/>
    </source>
</evidence>
<feature type="transmembrane region" description="Helical" evidence="10">
    <location>
        <begin position="81"/>
        <end position="101"/>
    </location>
</feature>
<evidence type="ECO:0000256" key="9">
    <source>
        <dbReference type="SAM" id="MobiDB-lite"/>
    </source>
</evidence>
<dbReference type="InterPro" id="IPR050482">
    <property type="entry name" value="Sensor_HK_TwoCompSys"/>
</dbReference>
<keyword evidence="4 10" id="KW-0812">Transmembrane</keyword>
<dbReference type="Pfam" id="PF05231">
    <property type="entry name" value="MASE1"/>
    <property type="match status" value="1"/>
</dbReference>
<dbReference type="InterPro" id="IPR036890">
    <property type="entry name" value="HATPase_C_sf"/>
</dbReference>
<evidence type="ECO:0000256" key="8">
    <source>
        <dbReference type="ARBA" id="ARBA00023136"/>
    </source>
</evidence>
<feature type="transmembrane region" description="Helical" evidence="10">
    <location>
        <begin position="208"/>
        <end position="225"/>
    </location>
</feature>
<feature type="transmembrane region" description="Helical" evidence="10">
    <location>
        <begin position="139"/>
        <end position="163"/>
    </location>
</feature>
<dbReference type="Pfam" id="PF02518">
    <property type="entry name" value="HATPase_c"/>
    <property type="match status" value="1"/>
</dbReference>
<comment type="caution">
    <text evidence="12">The sequence shown here is derived from an EMBL/GenBank/DDBJ whole genome shotgun (WGS) entry which is preliminary data.</text>
</comment>
<feature type="transmembrane region" description="Helical" evidence="10">
    <location>
        <begin position="113"/>
        <end position="133"/>
    </location>
</feature>
<evidence type="ECO:0000256" key="5">
    <source>
        <dbReference type="ARBA" id="ARBA00022777"/>
    </source>
</evidence>
<keyword evidence="6 10" id="KW-1133">Transmembrane helix</keyword>
<protein>
    <submittedName>
        <fullName evidence="12">Signal transduction histidine-protein kinase/phosphatase UhpB</fullName>
        <ecNumber evidence="12">2.7.13.3</ecNumber>
    </submittedName>
</protein>
<evidence type="ECO:0000256" key="2">
    <source>
        <dbReference type="ARBA" id="ARBA00022475"/>
    </source>
</evidence>
<feature type="transmembrane region" description="Helical" evidence="10">
    <location>
        <begin position="184"/>
        <end position="202"/>
    </location>
</feature>
<dbReference type="Gene3D" id="1.20.5.1930">
    <property type="match status" value="1"/>
</dbReference>
<evidence type="ECO:0000256" key="6">
    <source>
        <dbReference type="ARBA" id="ARBA00022989"/>
    </source>
</evidence>
<dbReference type="RefSeq" id="WP_209792971.1">
    <property type="nucleotide sequence ID" value="NZ_JAGIQF010000001.1"/>
</dbReference>
<evidence type="ECO:0000256" key="1">
    <source>
        <dbReference type="ARBA" id="ARBA00004651"/>
    </source>
</evidence>
<organism evidence="12 13">
    <name type="scientific">Aeromonas sanarellii</name>
    <dbReference type="NCBI Taxonomy" id="633415"/>
    <lineage>
        <taxon>Bacteria</taxon>
        <taxon>Pseudomonadati</taxon>
        <taxon>Pseudomonadota</taxon>
        <taxon>Gammaproteobacteria</taxon>
        <taxon>Aeromonadales</taxon>
        <taxon>Aeromonadaceae</taxon>
        <taxon>Aeromonas</taxon>
    </lineage>
</organism>
<keyword evidence="3 12" id="KW-0808">Transferase</keyword>